<accession>A0AAF0B9T7</accession>
<evidence type="ECO:0000256" key="1">
    <source>
        <dbReference type="SAM" id="Coils"/>
    </source>
</evidence>
<dbReference type="Proteomes" id="UP001179501">
    <property type="component" value="Chromosome"/>
</dbReference>
<dbReference type="RefSeq" id="WP_077083578.1">
    <property type="nucleotide sequence ID" value="NZ_CP116614.1"/>
</dbReference>
<keyword evidence="1" id="KW-0175">Coiled coil</keyword>
<feature type="coiled-coil region" evidence="1">
    <location>
        <begin position="679"/>
        <end position="706"/>
    </location>
</feature>
<name>A0AAF0B9T7_PORGN</name>
<feature type="coiled-coil region" evidence="1">
    <location>
        <begin position="837"/>
        <end position="894"/>
    </location>
</feature>
<evidence type="ECO:0000313" key="2">
    <source>
        <dbReference type="EMBL" id="WCG02569.1"/>
    </source>
</evidence>
<proteinExistence type="predicted"/>
<evidence type="ECO:0000313" key="3">
    <source>
        <dbReference type="Proteomes" id="UP001179501"/>
    </source>
</evidence>
<gene>
    <name evidence="2" type="ORF">NY151_07870</name>
</gene>
<feature type="coiled-coil region" evidence="1">
    <location>
        <begin position="67"/>
        <end position="172"/>
    </location>
</feature>
<feature type="coiled-coil region" evidence="1">
    <location>
        <begin position="515"/>
        <end position="542"/>
    </location>
</feature>
<dbReference type="EMBL" id="CP116614">
    <property type="protein sequence ID" value="WCG02569.1"/>
    <property type="molecule type" value="Genomic_DNA"/>
</dbReference>
<organism evidence="2 3">
    <name type="scientific">Porphyromonas gingivalis</name>
    <name type="common">Bacteroides gingivalis</name>
    <dbReference type="NCBI Taxonomy" id="837"/>
    <lineage>
        <taxon>Bacteria</taxon>
        <taxon>Pseudomonadati</taxon>
        <taxon>Bacteroidota</taxon>
        <taxon>Bacteroidia</taxon>
        <taxon>Bacteroidales</taxon>
        <taxon>Porphyromonadaceae</taxon>
        <taxon>Porphyromonas</taxon>
    </lineage>
</organism>
<reference evidence="2" key="1">
    <citation type="submission" date="2023-01" db="EMBL/GenBank/DDBJ databases">
        <title>Phages are important unrecognized players in the ecology of the oral pathogen Porphyromonas gingivalis.</title>
        <authorList>
            <person name="Matrishin C.B."/>
            <person name="Kauffman K.M."/>
        </authorList>
    </citation>
    <scope>NUCLEOTIDE SEQUENCE</scope>
    <source>
        <strain evidence="2">ATCC 49417</strain>
    </source>
</reference>
<protein>
    <submittedName>
        <fullName evidence="2">Uncharacterized protein</fullName>
    </submittedName>
</protein>
<feature type="coiled-coil region" evidence="1">
    <location>
        <begin position="1072"/>
        <end position="1157"/>
    </location>
</feature>
<sequence length="1357" mass="148959">MANIDGGSLSFRSLLDNGQFDEAIQESLKRVQGLSDATVSGGKKMDKAFLQTADGIRQAIGQIGQACEMHERALSELEAKYNQLGKEAQAALGAGRMDEARRAKEMQAAIAGEMVVRKQALAEARELSDALEEEAQKRERLTTGIKRNETAQQSLRGRIKELKEEMALLIEQGIDQQSASYKALVNELGRLQDIQGDIATQGKILANDEAKFQGVIQGISGLAGGISAATGAVSLFAGENENLQKVMTKVQSVMAIAIGMQQVAQTLNKDSAFQLVTLNGLKSWWAGVVAKATVAETANTAATAANTAAKEAQAVATAQNAVVQGTNTAATTAQTVATTAGTTANLGFAGSLRLVGVALKSIPVFGWVLAGISALIGLVVHFSSKAREAKKAQEEFSNAMIDGAYKPIGKIEELSAKYTALGNNIKDKEQFVKGNKKAFEELGVSITSVRDAENLLINNKEAFIEAQMAKARALVYSQQATEKIKEKMKLQAEYEAMSDTKRKSFFLDGGNYTSITVENEEKKRKKQEIEALDKEIRKGYENAAKEEAAVIEKMKKSGVNATKEYAKGTVGAIEQAISEKREALKDLVPNSAEWKATHKEIEELQKKLAQPGKSESSSKKDPFVEMLDKRKAEYQRFLSWVNSGDKVLAKSSETEFKGLLAQGATYIDYLKKQRDIIQSVDAEKRTKEQNKQLRTLNDQIAEETKKTVLERFNTELSDQLNNTRTTLEILNIIEKKREGLANDGTELDNEKKQALADVEKGALQRQREETQKLLEDYASYLDRKIALDLRYSNDLALLEKARAKATTDEERKKIDAAIANRKEKHKKDGKLSGDPEYDQMLQTYKSFEQKMTAITEEFAEKRKRAKEHGNTEMIEQLDKAEQQLKSKLVLKELQESPDWEKLFGNLDEVGTKELEKLLALIEGKTAFLGVEFDPKDLDVIKGKIKELKNEIRERNPFGALKQGFEDFRKAATEGDKMAALAGMMDSATKAGSQVKGILTDIMGTLDSLGVEGLDEVGFALQAVEGFASGAQDAIMGIASGNPVQAVAGAVKAIGSVVSYFAGANDRRAEKAIRMHQENVEKLTSLYKQLEWQISKAFSTEKYKHQHDAIKNMKQQQKELAAMIQAEKSKKKTDSDKIKEWEERIKDINRAIADMIEEMKNDLLGSDAKSIASELGDALTDAFENGKNAAHAWGDTVKNIINNLVKNMIIQKVLYDPIKNIIDKYTSKWVDKDGNFAGLDAVIGDIDNLNDELTGLYPQLEGALNALKDKLNLSLSPDSLSGAVKGVTEETAGIVAGQLNAMRINQAEASEILRQQLAVLSTIAQNTAYNKLLVNIYRELKGINISSSTSPLRAKGLL</sequence>